<keyword evidence="1" id="KW-0812">Transmembrane</keyword>
<comment type="caution">
    <text evidence="3">The sequence shown here is derived from an EMBL/GenBank/DDBJ whole genome shotgun (WGS) entry which is preliminary data.</text>
</comment>
<reference evidence="3 4" key="1">
    <citation type="submission" date="2019-07" db="EMBL/GenBank/DDBJ databases">
        <title>Genome sequence of Acholeplasma laidlawii strain with increased resistance to erythromycin.</title>
        <authorList>
            <person name="Medvedeva E.S."/>
            <person name="Baranova N.B."/>
            <person name="Siniagina M.N."/>
            <person name="Mouzykantov A."/>
            <person name="Chernova O.A."/>
            <person name="Chernov V.M."/>
        </authorList>
    </citation>
    <scope>NUCLEOTIDE SEQUENCE [LARGE SCALE GENOMIC DNA]</scope>
    <source>
        <strain evidence="3 4">PG8REry</strain>
    </source>
</reference>
<keyword evidence="1" id="KW-1133">Transmembrane helix</keyword>
<dbReference type="Proteomes" id="UP000315938">
    <property type="component" value="Unassembled WGS sequence"/>
</dbReference>
<protein>
    <submittedName>
        <fullName evidence="3">Uncharacterized protein</fullName>
    </submittedName>
</protein>
<sequence length="812" mass="88587">MKKITTLLLLLVAALILVVAPAYADEEALIDIYPYGSINNMTETEPIAGGTLRVGTSNWTLDFLGYRYHFVRSSVRYGHQFVDANADGVFEATEYPGVSYSAFAAMTINNTEDEMELVTTNLRANITGGVTNRIYAYFNEDMELAMFEDHIFTYHIFNDGTDVTDNADWRFATEAEIDAFKAAADPLTETPNTRLAHVRVVKDTTDAQGYKLEPLGYLTWLNPDLGALPAEERSLLVDWNPNHVVIPAGWTAVSFGQHDRGSYKATDFVKVLYTAFVAETTPVAVSTYTYQNPVFAGLTAHDDDAVTPGVQMIVEYNQADFDLPNNVSVSWLKMFEDDVLVNKTEKLSYKVDVYETADFNSAEEDHVPTILETITFTYDSVADAYTPDKALSVVDSSVFGAGYTAVYSATHAEDGLTEIIVDIAVGVLPPRFENVKNRYVDESVFVDLLGDVTANDGYGNDKTGDIKITAPAGFNIYNPKPGTYKIDLEFTHHVHIAGEPTVPDRITLGSKVIDVTRKNQNFTAYGLETTLYTEPFLYTNTSFQGWIVVEFDKDGKMIQSVARNTWEAWGASGAIAGMSDAGIKAWLEGIDFSLGGFVVFFGQTADRPLAQALRYGDQVTFTEGSIGTPDFNADIVTKASYNLTVDDKTAPQAIVVNNNLTIEADAFASAEAAILSNIVAVDNYDARTQLSLFVLNNGGLSLASGKLSVGTYTVTVGVEDRAGNASEVTYTLTVKAAKPTQEEVDQKVDDKVEDVEAQIPQDTITPDQVEEAIKDALDSYDGVSVLTAVLMSLGAALVSFGGAALLFFLKKK</sequence>
<feature type="signal peptide" evidence="2">
    <location>
        <begin position="1"/>
        <end position="24"/>
    </location>
</feature>
<evidence type="ECO:0000313" key="3">
    <source>
        <dbReference type="EMBL" id="TRY00279.1"/>
    </source>
</evidence>
<dbReference type="EMBL" id="VKID01000001">
    <property type="protein sequence ID" value="TRY00279.1"/>
    <property type="molecule type" value="Genomic_DNA"/>
</dbReference>
<organism evidence="3 4">
    <name type="scientific">Acholeplasma laidlawii</name>
    <dbReference type="NCBI Taxonomy" id="2148"/>
    <lineage>
        <taxon>Bacteria</taxon>
        <taxon>Bacillati</taxon>
        <taxon>Mycoplasmatota</taxon>
        <taxon>Mollicutes</taxon>
        <taxon>Acholeplasmatales</taxon>
        <taxon>Acholeplasmataceae</taxon>
        <taxon>Acholeplasma</taxon>
    </lineage>
</organism>
<dbReference type="RefSeq" id="WP_012242225.1">
    <property type="nucleotide sequence ID" value="NZ_JACAOF010000001.1"/>
</dbReference>
<evidence type="ECO:0000313" key="4">
    <source>
        <dbReference type="Proteomes" id="UP000315938"/>
    </source>
</evidence>
<keyword evidence="2" id="KW-0732">Signal</keyword>
<evidence type="ECO:0000256" key="2">
    <source>
        <dbReference type="SAM" id="SignalP"/>
    </source>
</evidence>
<proteinExistence type="predicted"/>
<evidence type="ECO:0000256" key="1">
    <source>
        <dbReference type="SAM" id="Phobius"/>
    </source>
</evidence>
<keyword evidence="1" id="KW-0472">Membrane</keyword>
<accession>A0A553IJB5</accession>
<feature type="chain" id="PRO_5023134226" evidence="2">
    <location>
        <begin position="25"/>
        <end position="812"/>
    </location>
</feature>
<dbReference type="InterPro" id="IPR013783">
    <property type="entry name" value="Ig-like_fold"/>
</dbReference>
<gene>
    <name evidence="3" type="ORF">FNV44_04320</name>
</gene>
<dbReference type="AlphaFoldDB" id="A0A553IJB5"/>
<dbReference type="Gene3D" id="2.60.40.10">
    <property type="entry name" value="Immunoglobulins"/>
    <property type="match status" value="1"/>
</dbReference>
<dbReference type="GeneID" id="41338455"/>
<name>A0A553IJB5_ACHLA</name>
<feature type="transmembrane region" description="Helical" evidence="1">
    <location>
        <begin position="785"/>
        <end position="809"/>
    </location>
</feature>